<dbReference type="EMBL" id="BKCJ010127273">
    <property type="protein sequence ID" value="GEX74417.1"/>
    <property type="molecule type" value="Genomic_DNA"/>
</dbReference>
<gene>
    <name evidence="3" type="ORF">Tci_346392</name>
</gene>
<comment type="caution">
    <text evidence="3">The sequence shown here is derived from an EMBL/GenBank/DDBJ whole genome shotgun (WGS) entry which is preliminary data.</text>
</comment>
<feature type="domain" description="Reverse transcriptase Ty1/copia-type" evidence="2">
    <location>
        <begin position="111"/>
        <end position="150"/>
    </location>
</feature>
<evidence type="ECO:0000256" key="1">
    <source>
        <dbReference type="SAM" id="MobiDB-lite"/>
    </source>
</evidence>
<feature type="region of interest" description="Disordered" evidence="1">
    <location>
        <begin position="296"/>
        <end position="340"/>
    </location>
</feature>
<sequence>IIKKLIVDLLHLEDTADLQDTGIFSGAYVDEVEGAMADFNNLEPITVVNPIPTTRIQKDHPNEQIIGESLSVPQTRRMTKTSQEHDMISYIKKQRRTNHKDHQNCLFSLTNETQEVRNKARVVAQGYIQEGGIDYDEVFTPVARIEAIRIDAQEVPDKFYGGAHFLLRVTVKTTSTPIETNKALFKDEEVEDVDVYLYKSMIGSLMYLTTSRPDIMFAVCAYARFHVTPKVSHLHAIKRIFIYLKCQPKLGLWYPRDSPFDLEAFSDSDYVRASLDRKSTTGEYVAAANCYKQTKRKQRKEIEVPSPSSEIPNEEGVPTTSNDPLRSEGQEAREEEKVKDSGLKRLRKMFGVNDLDGDKVIMDATTDENVEQSAKVDEKKVSTADPVTTIDNKLAQRLQIEEQGELIIEEKSRLFVELMDKRKKHFARLRAEKLVKGSEKAVEGSKKAEKVPDDDDAVTIEAIPLFSKSLTIVDNKIYKEGRKSYFKIIRADGNSQNYLTFRKMFKNFNREDLKVLWSIVKAKFKKTKPVDDMDNLLF</sequence>
<dbReference type="PANTHER" id="PTHR11439:SF509">
    <property type="entry name" value="RNA-DIRECTED DNA POLYMERASE"/>
    <property type="match status" value="1"/>
</dbReference>
<accession>A0A699H991</accession>
<name>A0A699H991_TANCI</name>
<feature type="compositionally biased region" description="Basic and acidic residues" evidence="1">
    <location>
        <begin position="325"/>
        <end position="340"/>
    </location>
</feature>
<dbReference type="InterPro" id="IPR013103">
    <property type="entry name" value="RVT_2"/>
</dbReference>
<dbReference type="PANTHER" id="PTHR11439">
    <property type="entry name" value="GAG-POL-RELATED RETROTRANSPOSON"/>
    <property type="match status" value="1"/>
</dbReference>
<reference evidence="3" key="1">
    <citation type="journal article" date="2019" name="Sci. Rep.">
        <title>Draft genome of Tanacetum cinerariifolium, the natural source of mosquito coil.</title>
        <authorList>
            <person name="Yamashiro T."/>
            <person name="Shiraishi A."/>
            <person name="Satake H."/>
            <person name="Nakayama K."/>
        </authorList>
    </citation>
    <scope>NUCLEOTIDE SEQUENCE</scope>
</reference>
<organism evidence="3">
    <name type="scientific">Tanacetum cinerariifolium</name>
    <name type="common">Dalmatian daisy</name>
    <name type="synonym">Chrysanthemum cinerariifolium</name>
    <dbReference type="NCBI Taxonomy" id="118510"/>
    <lineage>
        <taxon>Eukaryota</taxon>
        <taxon>Viridiplantae</taxon>
        <taxon>Streptophyta</taxon>
        <taxon>Embryophyta</taxon>
        <taxon>Tracheophyta</taxon>
        <taxon>Spermatophyta</taxon>
        <taxon>Magnoliopsida</taxon>
        <taxon>eudicotyledons</taxon>
        <taxon>Gunneridae</taxon>
        <taxon>Pentapetalae</taxon>
        <taxon>asterids</taxon>
        <taxon>campanulids</taxon>
        <taxon>Asterales</taxon>
        <taxon>Asteraceae</taxon>
        <taxon>Asteroideae</taxon>
        <taxon>Anthemideae</taxon>
        <taxon>Anthemidinae</taxon>
        <taxon>Tanacetum</taxon>
    </lineage>
</organism>
<proteinExistence type="predicted"/>
<feature type="non-terminal residue" evidence="3">
    <location>
        <position position="1"/>
    </location>
</feature>
<protein>
    <submittedName>
        <fullName evidence="3">Uncharacterized mitochondrial protein AtMg00810-like</fullName>
    </submittedName>
</protein>
<evidence type="ECO:0000313" key="3">
    <source>
        <dbReference type="EMBL" id="GEX74417.1"/>
    </source>
</evidence>
<dbReference type="Pfam" id="PF07727">
    <property type="entry name" value="RVT_2"/>
    <property type="match status" value="1"/>
</dbReference>
<evidence type="ECO:0000259" key="2">
    <source>
        <dbReference type="Pfam" id="PF07727"/>
    </source>
</evidence>
<dbReference type="AlphaFoldDB" id="A0A699H991"/>